<accession>A0ABW5D7Z0</accession>
<reference evidence="2" key="1">
    <citation type="journal article" date="2019" name="Int. J. Syst. Evol. Microbiol.">
        <title>The Global Catalogue of Microorganisms (GCM) 10K type strain sequencing project: providing services to taxonomists for standard genome sequencing and annotation.</title>
        <authorList>
            <consortium name="The Broad Institute Genomics Platform"/>
            <consortium name="The Broad Institute Genome Sequencing Center for Infectious Disease"/>
            <person name="Wu L."/>
            <person name="Ma J."/>
        </authorList>
    </citation>
    <scope>NUCLEOTIDE SEQUENCE [LARGE SCALE GENOMIC DNA]</scope>
    <source>
        <strain evidence="2">CGMCC 4.7106</strain>
    </source>
</reference>
<organism evidence="1 2">
    <name type="scientific">Luteolibacter algae</name>
    <dbReference type="NCBI Taxonomy" id="454151"/>
    <lineage>
        <taxon>Bacteria</taxon>
        <taxon>Pseudomonadati</taxon>
        <taxon>Verrucomicrobiota</taxon>
        <taxon>Verrucomicrobiia</taxon>
        <taxon>Verrucomicrobiales</taxon>
        <taxon>Verrucomicrobiaceae</taxon>
        <taxon>Luteolibacter</taxon>
    </lineage>
</organism>
<protein>
    <submittedName>
        <fullName evidence="1">Uncharacterized protein</fullName>
    </submittedName>
</protein>
<evidence type="ECO:0000313" key="2">
    <source>
        <dbReference type="Proteomes" id="UP001597375"/>
    </source>
</evidence>
<comment type="caution">
    <text evidence="1">The sequence shown here is derived from an EMBL/GenBank/DDBJ whole genome shotgun (WGS) entry which is preliminary data.</text>
</comment>
<evidence type="ECO:0000313" key="1">
    <source>
        <dbReference type="EMBL" id="MFD2256850.1"/>
    </source>
</evidence>
<dbReference type="Proteomes" id="UP001597375">
    <property type="component" value="Unassembled WGS sequence"/>
</dbReference>
<keyword evidence="2" id="KW-1185">Reference proteome</keyword>
<name>A0ABW5D7Z0_9BACT</name>
<proteinExistence type="predicted"/>
<sequence length="108" mass="12423">MNDHETYSGQALLECIRDLEIPADFVAHEVDVGFVGPNGIQILGNTSVIFRNERAGDLPYIEPDHTIRSFGIFVSSFKPRWETFRYDKERKDLSISGEKFPPFTIRFL</sequence>
<dbReference type="EMBL" id="JBHUIT010000017">
    <property type="protein sequence ID" value="MFD2256850.1"/>
    <property type="molecule type" value="Genomic_DNA"/>
</dbReference>
<gene>
    <name evidence="1" type="ORF">ACFSSA_09195</name>
</gene>
<dbReference type="RefSeq" id="WP_386820139.1">
    <property type="nucleotide sequence ID" value="NZ_JBHUIT010000017.1"/>
</dbReference>